<dbReference type="Proteomes" id="UP000799118">
    <property type="component" value="Unassembled WGS sequence"/>
</dbReference>
<proteinExistence type="predicted"/>
<dbReference type="EMBL" id="ML769617">
    <property type="protein sequence ID" value="KAE9391641.1"/>
    <property type="molecule type" value="Genomic_DNA"/>
</dbReference>
<dbReference type="AlphaFoldDB" id="A0A6A4H0U2"/>
<sequence length="144" mass="16340">MYGVIRFLDTDLLGPASLGEDYPKVIKSGIDGESQHHESPKITGPCGIALLFYRAGRMDILEKLLDVKNVQQFDLRARSGVLFYLDVYLHRRGYNVEMGYQSNRTGEEAQHGVRYLIVPDANEQHSQWIPQCTSDLGSLREVVR</sequence>
<accession>A0A6A4H0U2</accession>
<protein>
    <submittedName>
        <fullName evidence="1">Uncharacterized protein</fullName>
    </submittedName>
</protein>
<dbReference type="OrthoDB" id="9922773at2759"/>
<evidence type="ECO:0000313" key="2">
    <source>
        <dbReference type="Proteomes" id="UP000799118"/>
    </source>
</evidence>
<keyword evidence="2" id="KW-1185">Reference proteome</keyword>
<evidence type="ECO:0000313" key="1">
    <source>
        <dbReference type="EMBL" id="KAE9391641.1"/>
    </source>
</evidence>
<organism evidence="1 2">
    <name type="scientific">Gymnopus androsaceus JB14</name>
    <dbReference type="NCBI Taxonomy" id="1447944"/>
    <lineage>
        <taxon>Eukaryota</taxon>
        <taxon>Fungi</taxon>
        <taxon>Dikarya</taxon>
        <taxon>Basidiomycota</taxon>
        <taxon>Agaricomycotina</taxon>
        <taxon>Agaricomycetes</taxon>
        <taxon>Agaricomycetidae</taxon>
        <taxon>Agaricales</taxon>
        <taxon>Marasmiineae</taxon>
        <taxon>Omphalotaceae</taxon>
        <taxon>Gymnopus</taxon>
    </lineage>
</organism>
<gene>
    <name evidence="1" type="ORF">BT96DRAFT_1001115</name>
</gene>
<name>A0A6A4H0U2_9AGAR</name>
<reference evidence="1" key="1">
    <citation type="journal article" date="2019" name="Environ. Microbiol.">
        <title>Fungal ecological strategies reflected in gene transcription - a case study of two litter decomposers.</title>
        <authorList>
            <person name="Barbi F."/>
            <person name="Kohler A."/>
            <person name="Barry K."/>
            <person name="Baskaran P."/>
            <person name="Daum C."/>
            <person name="Fauchery L."/>
            <person name="Ihrmark K."/>
            <person name="Kuo A."/>
            <person name="LaButti K."/>
            <person name="Lipzen A."/>
            <person name="Morin E."/>
            <person name="Grigoriev I.V."/>
            <person name="Henrissat B."/>
            <person name="Lindahl B."/>
            <person name="Martin F."/>
        </authorList>
    </citation>
    <scope>NUCLEOTIDE SEQUENCE</scope>
    <source>
        <strain evidence="1">JB14</strain>
    </source>
</reference>